<dbReference type="STRING" id="1069536.SINU_04680"/>
<dbReference type="PROSITE" id="PS51186">
    <property type="entry name" value="GNAT"/>
    <property type="match status" value="1"/>
</dbReference>
<comment type="caution">
    <text evidence="2">The sequence shown here is derived from an EMBL/GenBank/DDBJ whole genome shotgun (WGS) entry which is preliminary data.</text>
</comment>
<feature type="domain" description="N-acetyltransferase" evidence="1">
    <location>
        <begin position="3"/>
        <end position="143"/>
    </location>
</feature>
<dbReference type="RefSeq" id="WP_010026641.1">
    <property type="nucleotide sequence ID" value="NZ_AFVQ02000055.1"/>
</dbReference>
<evidence type="ECO:0000313" key="3">
    <source>
        <dbReference type="Proteomes" id="UP000035553"/>
    </source>
</evidence>
<name>A0A0U1QQI5_9BACL</name>
<dbReference type="AlphaFoldDB" id="A0A0U1QQI5"/>
<dbReference type="EMBL" id="AFVQ02000055">
    <property type="protein sequence ID" value="KLI03079.1"/>
    <property type="molecule type" value="Genomic_DNA"/>
</dbReference>
<dbReference type="InterPro" id="IPR000182">
    <property type="entry name" value="GNAT_dom"/>
</dbReference>
<dbReference type="Pfam" id="PF13508">
    <property type="entry name" value="Acetyltransf_7"/>
    <property type="match status" value="1"/>
</dbReference>
<dbReference type="InterPro" id="IPR016181">
    <property type="entry name" value="Acyl_CoA_acyltransferase"/>
</dbReference>
<accession>A0A0U1QQI5</accession>
<proteinExistence type="predicted"/>
<evidence type="ECO:0000259" key="1">
    <source>
        <dbReference type="PROSITE" id="PS51186"/>
    </source>
</evidence>
<dbReference type="SUPFAM" id="SSF55729">
    <property type="entry name" value="Acyl-CoA N-acyltransferases (Nat)"/>
    <property type="match status" value="1"/>
</dbReference>
<dbReference type="GO" id="GO:0016747">
    <property type="term" value="F:acyltransferase activity, transferring groups other than amino-acyl groups"/>
    <property type="evidence" value="ECO:0007669"/>
    <property type="project" value="InterPro"/>
</dbReference>
<protein>
    <recommendedName>
        <fullName evidence="1">N-acetyltransferase domain-containing protein</fullName>
    </recommendedName>
</protein>
<gene>
    <name evidence="2" type="ORF">SINU_04680</name>
</gene>
<evidence type="ECO:0000313" key="2">
    <source>
        <dbReference type="EMBL" id="KLI03079.1"/>
    </source>
</evidence>
<dbReference type="Gene3D" id="3.40.630.30">
    <property type="match status" value="1"/>
</dbReference>
<organism evidence="2 3">
    <name type="scientific">Sporolactobacillus inulinus CASD</name>
    <dbReference type="NCBI Taxonomy" id="1069536"/>
    <lineage>
        <taxon>Bacteria</taxon>
        <taxon>Bacillati</taxon>
        <taxon>Bacillota</taxon>
        <taxon>Bacilli</taxon>
        <taxon>Bacillales</taxon>
        <taxon>Sporolactobacillaceae</taxon>
        <taxon>Sporolactobacillus</taxon>
    </lineage>
</organism>
<reference evidence="2 3" key="1">
    <citation type="journal article" date="2011" name="J. Bacteriol.">
        <title>Draft genome sequence of Sporolactobacillus inulinus strain CASD, an efficient D-lactic acid-producing bacterium with high-concentration lactate tolerance capability.</title>
        <authorList>
            <person name="Yu B."/>
            <person name="Su F."/>
            <person name="Wang L."/>
            <person name="Xu K."/>
            <person name="Zhao B."/>
            <person name="Xu P."/>
        </authorList>
    </citation>
    <scope>NUCLEOTIDE SEQUENCE [LARGE SCALE GENOMIC DNA]</scope>
    <source>
        <strain evidence="2 3">CASD</strain>
    </source>
</reference>
<keyword evidence="3" id="KW-1185">Reference proteome</keyword>
<dbReference type="Proteomes" id="UP000035553">
    <property type="component" value="Unassembled WGS sequence"/>
</dbReference>
<sequence>MNQNLQPLRHEDFDLFFQIMKQSFPNVEVRPRLSEHALLQEDAFTVWARYSASKHAIDGFIAEWSFNDFLFIEHFAVAPSLRGNGIGGQMLKDYLRRTNKPVLLEVEEPETELAERRIHFYRRNGFRLSRFGYVQPDLRRTGDRVLLRLMQYPQALSEREFQQRKNAIFHLVYNRVM</sequence>
<dbReference type="CDD" id="cd04301">
    <property type="entry name" value="NAT_SF"/>
    <property type="match status" value="1"/>
</dbReference>